<feature type="domain" description="ATPase AAA-type core" evidence="1">
    <location>
        <begin position="54"/>
        <end position="332"/>
    </location>
</feature>
<dbReference type="Pfam" id="PF13304">
    <property type="entry name" value="AAA_21"/>
    <property type="match status" value="1"/>
</dbReference>
<dbReference type="GO" id="GO:0005524">
    <property type="term" value="F:ATP binding"/>
    <property type="evidence" value="ECO:0007669"/>
    <property type="project" value="UniProtKB-KW"/>
</dbReference>
<reference evidence="2" key="2">
    <citation type="submission" date="2021-04" db="EMBL/GenBank/DDBJ databases">
        <authorList>
            <person name="Gilroy R."/>
        </authorList>
    </citation>
    <scope>NUCLEOTIDE SEQUENCE</scope>
    <source>
        <strain evidence="2">F6-686</strain>
    </source>
</reference>
<accession>A0A9E2NTE0</accession>
<dbReference type="InterPro" id="IPR027417">
    <property type="entry name" value="P-loop_NTPase"/>
</dbReference>
<dbReference type="EMBL" id="JAHLFT010000033">
    <property type="protein sequence ID" value="MBU3828063.1"/>
    <property type="molecule type" value="Genomic_DNA"/>
</dbReference>
<keyword evidence="2" id="KW-0547">Nucleotide-binding</keyword>
<dbReference type="PANTHER" id="PTHR43581">
    <property type="entry name" value="ATP/GTP PHOSPHATASE"/>
    <property type="match status" value="1"/>
</dbReference>
<gene>
    <name evidence="2" type="ORF">H9806_02765</name>
</gene>
<protein>
    <submittedName>
        <fullName evidence="2">ATP-binding protein</fullName>
    </submittedName>
</protein>
<dbReference type="AlphaFoldDB" id="A0A9E2NTE0"/>
<sequence>MNSSRLYFLKMNIYNHPLLEDGIEFSLINDSRITPNTSARLTHLIGSLWINNLVTLVGKNATGKTTIMKLIIGLIQNVVAGNSIEHSELNDVLIGKNPIKINAYFYGTDNFIYKDELTYNFNSDLHSWYIEDEKIYQRKVSSSMSKNKMFTFSNTKEILNRKTLNAVAASILSSDDSIFKSVINKEHYYIQEPFNTLFYTNFNALTYIQENVPTEILTFLDPSIDYLKIDSNTDENNKDIYRLKFKNNNTEIVENSFTNITKYLSSGTAKGITLYGMVMTALKKGGIIFIDEIENHFNHAIVDTFIDYFTDNKININHATLIFSTHYTEILDKIERTDEEYITRRNEKISLLRYSQSKVRSDLNKAEVFVSDYLGGTAPEYDAYIALKKATKRWVTKHHE</sequence>
<dbReference type="InterPro" id="IPR003959">
    <property type="entry name" value="ATPase_AAA_core"/>
</dbReference>
<dbReference type="GO" id="GO:0016887">
    <property type="term" value="F:ATP hydrolysis activity"/>
    <property type="evidence" value="ECO:0007669"/>
    <property type="project" value="InterPro"/>
</dbReference>
<dbReference type="Proteomes" id="UP000823844">
    <property type="component" value="Unassembled WGS sequence"/>
</dbReference>
<name>A0A9E2NTE0_9LACO</name>
<dbReference type="SUPFAM" id="SSF52540">
    <property type="entry name" value="P-loop containing nucleoside triphosphate hydrolases"/>
    <property type="match status" value="1"/>
</dbReference>
<dbReference type="PANTHER" id="PTHR43581:SF4">
    <property type="entry name" value="ATP_GTP PHOSPHATASE"/>
    <property type="match status" value="1"/>
</dbReference>
<keyword evidence="2" id="KW-0067">ATP-binding</keyword>
<comment type="caution">
    <text evidence="2">The sequence shown here is derived from an EMBL/GenBank/DDBJ whole genome shotgun (WGS) entry which is preliminary data.</text>
</comment>
<evidence type="ECO:0000313" key="2">
    <source>
        <dbReference type="EMBL" id="MBU3828063.1"/>
    </source>
</evidence>
<proteinExistence type="predicted"/>
<dbReference type="InterPro" id="IPR051396">
    <property type="entry name" value="Bact_Antivir_Def_Nuclease"/>
</dbReference>
<organism evidence="2 3">
    <name type="scientific">Candidatus Lactobacillus pullistercoris</name>
    <dbReference type="NCBI Taxonomy" id="2838636"/>
    <lineage>
        <taxon>Bacteria</taxon>
        <taxon>Bacillati</taxon>
        <taxon>Bacillota</taxon>
        <taxon>Bacilli</taxon>
        <taxon>Lactobacillales</taxon>
        <taxon>Lactobacillaceae</taxon>
        <taxon>Lactobacillus</taxon>
    </lineage>
</organism>
<evidence type="ECO:0000259" key="1">
    <source>
        <dbReference type="Pfam" id="PF13304"/>
    </source>
</evidence>
<dbReference type="Gene3D" id="3.40.50.300">
    <property type="entry name" value="P-loop containing nucleotide triphosphate hydrolases"/>
    <property type="match status" value="1"/>
</dbReference>
<reference evidence="2" key="1">
    <citation type="journal article" date="2021" name="PeerJ">
        <title>Extensive microbial diversity within the chicken gut microbiome revealed by metagenomics and culture.</title>
        <authorList>
            <person name="Gilroy R."/>
            <person name="Ravi A."/>
            <person name="Getino M."/>
            <person name="Pursley I."/>
            <person name="Horton D.L."/>
            <person name="Alikhan N.F."/>
            <person name="Baker D."/>
            <person name="Gharbi K."/>
            <person name="Hall N."/>
            <person name="Watson M."/>
            <person name="Adriaenssens E.M."/>
            <person name="Foster-Nyarko E."/>
            <person name="Jarju S."/>
            <person name="Secka A."/>
            <person name="Antonio M."/>
            <person name="Oren A."/>
            <person name="Chaudhuri R.R."/>
            <person name="La Ragione R."/>
            <person name="Hildebrand F."/>
            <person name="Pallen M.J."/>
        </authorList>
    </citation>
    <scope>NUCLEOTIDE SEQUENCE</scope>
    <source>
        <strain evidence="2">F6-686</strain>
    </source>
</reference>
<evidence type="ECO:0000313" key="3">
    <source>
        <dbReference type="Proteomes" id="UP000823844"/>
    </source>
</evidence>